<keyword evidence="1" id="KW-0694">RNA-binding</keyword>
<dbReference type="CDD" id="cd06257">
    <property type="entry name" value="DnaJ"/>
    <property type="match status" value="1"/>
</dbReference>
<feature type="domain" description="RRM" evidence="4">
    <location>
        <begin position="192"/>
        <end position="264"/>
    </location>
</feature>
<dbReference type="PROSITE" id="PS50102">
    <property type="entry name" value="RRM"/>
    <property type="match status" value="1"/>
</dbReference>
<dbReference type="Pfam" id="PF00076">
    <property type="entry name" value="RRM_1"/>
    <property type="match status" value="1"/>
</dbReference>
<dbReference type="InterPro" id="IPR035979">
    <property type="entry name" value="RBD_domain_sf"/>
</dbReference>
<dbReference type="InterPro" id="IPR000504">
    <property type="entry name" value="RRM_dom"/>
</dbReference>
<dbReference type="eggNOG" id="KOG0691">
    <property type="taxonomic scope" value="Eukaryota"/>
</dbReference>
<dbReference type="RefSeq" id="XP_003057413.1">
    <property type="nucleotide sequence ID" value="XM_003057367.1"/>
</dbReference>
<dbReference type="Proteomes" id="UP000001876">
    <property type="component" value="Unassembled WGS sequence"/>
</dbReference>
<feature type="compositionally biased region" description="Basic and acidic residues" evidence="2">
    <location>
        <begin position="82"/>
        <end position="118"/>
    </location>
</feature>
<protein>
    <submittedName>
        <fullName evidence="5">Predicted protein</fullName>
    </submittedName>
</protein>
<dbReference type="Gene3D" id="3.30.70.330">
    <property type="match status" value="1"/>
</dbReference>
<evidence type="ECO:0000256" key="1">
    <source>
        <dbReference type="PROSITE-ProRule" id="PRU00176"/>
    </source>
</evidence>
<evidence type="ECO:0000313" key="6">
    <source>
        <dbReference type="Proteomes" id="UP000001876"/>
    </source>
</evidence>
<feature type="domain" description="J" evidence="3">
    <location>
        <begin position="8"/>
        <end position="77"/>
    </location>
</feature>
<dbReference type="PANTHER" id="PTHR45098">
    <property type="entry name" value="DNAJ DOMAIN CONTAINING PROTEIN, EXPRESSED"/>
    <property type="match status" value="1"/>
</dbReference>
<dbReference type="OrthoDB" id="442087at2759"/>
<feature type="region of interest" description="Disordered" evidence="2">
    <location>
        <begin position="77"/>
        <end position="118"/>
    </location>
</feature>
<dbReference type="CDD" id="cd12429">
    <property type="entry name" value="RRM_DNAJC17"/>
    <property type="match status" value="1"/>
</dbReference>
<dbReference type="PANTHER" id="PTHR45098:SF1">
    <property type="entry name" value="DNAJ DOMAIN CONTAINING PROTEIN, EXPRESSED"/>
    <property type="match status" value="1"/>
</dbReference>
<accession>C1MMI6</accession>
<keyword evidence="6" id="KW-1185">Reference proteome</keyword>
<organism evidence="6">
    <name type="scientific">Micromonas pusilla (strain CCMP1545)</name>
    <name type="common">Picoplanktonic green alga</name>
    <dbReference type="NCBI Taxonomy" id="564608"/>
    <lineage>
        <taxon>Eukaryota</taxon>
        <taxon>Viridiplantae</taxon>
        <taxon>Chlorophyta</taxon>
        <taxon>Mamiellophyceae</taxon>
        <taxon>Mamiellales</taxon>
        <taxon>Mamiellaceae</taxon>
        <taxon>Micromonas</taxon>
    </lineage>
</organism>
<dbReference type="Pfam" id="PF00226">
    <property type="entry name" value="DnaJ"/>
    <property type="match status" value="1"/>
</dbReference>
<evidence type="ECO:0000259" key="4">
    <source>
        <dbReference type="PROSITE" id="PS50102"/>
    </source>
</evidence>
<dbReference type="AlphaFoldDB" id="C1MMI6"/>
<reference evidence="5 6" key="1">
    <citation type="journal article" date="2009" name="Science">
        <title>Green evolution and dynamic adaptations revealed by genomes of the marine picoeukaryotes Micromonas.</title>
        <authorList>
            <person name="Worden A.Z."/>
            <person name="Lee J.H."/>
            <person name="Mock T."/>
            <person name="Rouze P."/>
            <person name="Simmons M.P."/>
            <person name="Aerts A.L."/>
            <person name="Allen A.E."/>
            <person name="Cuvelier M.L."/>
            <person name="Derelle E."/>
            <person name="Everett M.V."/>
            <person name="Foulon E."/>
            <person name="Grimwood J."/>
            <person name="Gundlach H."/>
            <person name="Henrissat B."/>
            <person name="Napoli C."/>
            <person name="McDonald S.M."/>
            <person name="Parker M.S."/>
            <person name="Rombauts S."/>
            <person name="Salamov A."/>
            <person name="Von Dassow P."/>
            <person name="Badger J.H."/>
            <person name="Coutinho P.M."/>
            <person name="Demir E."/>
            <person name="Dubchak I."/>
            <person name="Gentemann C."/>
            <person name="Eikrem W."/>
            <person name="Gready J.E."/>
            <person name="John U."/>
            <person name="Lanier W."/>
            <person name="Lindquist E.A."/>
            <person name="Lucas S."/>
            <person name="Mayer K.F."/>
            <person name="Moreau H."/>
            <person name="Not F."/>
            <person name="Otillar R."/>
            <person name="Panaud O."/>
            <person name="Pangilinan J."/>
            <person name="Paulsen I."/>
            <person name="Piegu B."/>
            <person name="Poliakov A."/>
            <person name="Robbens S."/>
            <person name="Schmutz J."/>
            <person name="Toulza E."/>
            <person name="Wyss T."/>
            <person name="Zelensky A."/>
            <person name="Zhou K."/>
            <person name="Armbrust E.V."/>
            <person name="Bhattacharya D."/>
            <person name="Goodenough U.W."/>
            <person name="Van de Peer Y."/>
            <person name="Grigoriev I.V."/>
        </authorList>
    </citation>
    <scope>NUCLEOTIDE SEQUENCE [LARGE SCALE GENOMIC DNA]</scope>
    <source>
        <strain evidence="5 6">CCMP1545</strain>
    </source>
</reference>
<dbReference type="InterPro" id="IPR034254">
    <property type="entry name" value="DNAJC17_RRM"/>
</dbReference>
<evidence type="ECO:0000259" key="3">
    <source>
        <dbReference type="PROSITE" id="PS50076"/>
    </source>
</evidence>
<feature type="region of interest" description="Disordered" evidence="2">
    <location>
        <begin position="265"/>
        <end position="289"/>
    </location>
</feature>
<name>C1MMI6_MICPC</name>
<dbReference type="PRINTS" id="PR00625">
    <property type="entry name" value="JDOMAIN"/>
</dbReference>
<evidence type="ECO:0000313" key="5">
    <source>
        <dbReference type="EMBL" id="EEH59058.1"/>
    </source>
</evidence>
<proteinExistence type="predicted"/>
<dbReference type="GeneID" id="9682373"/>
<dbReference type="SMART" id="SM00271">
    <property type="entry name" value="DnaJ"/>
    <property type="match status" value="1"/>
</dbReference>
<gene>
    <name evidence="5" type="ORF">MICPUCDRAFT_62499</name>
</gene>
<dbReference type="SUPFAM" id="SSF46565">
    <property type="entry name" value="Chaperone J-domain"/>
    <property type="match status" value="1"/>
</dbReference>
<dbReference type="EMBL" id="GG663737">
    <property type="protein sequence ID" value="EEH59058.1"/>
    <property type="molecule type" value="Genomic_DNA"/>
</dbReference>
<evidence type="ECO:0000256" key="2">
    <source>
        <dbReference type="SAM" id="MobiDB-lite"/>
    </source>
</evidence>
<dbReference type="KEGG" id="mpp:MICPUCDRAFT_62499"/>
<dbReference type="InterPro" id="IPR001623">
    <property type="entry name" value="DnaJ_domain"/>
</dbReference>
<dbReference type="InterPro" id="IPR036869">
    <property type="entry name" value="J_dom_sf"/>
</dbReference>
<dbReference type="Gene3D" id="1.10.287.110">
    <property type="entry name" value="DnaJ domain"/>
    <property type="match status" value="1"/>
</dbReference>
<dbReference type="PROSITE" id="PS50076">
    <property type="entry name" value="DNAJ_2"/>
    <property type="match status" value="1"/>
</dbReference>
<dbReference type="OMA" id="SHGQTAN"/>
<dbReference type="GO" id="GO:0003723">
    <property type="term" value="F:RNA binding"/>
    <property type="evidence" value="ECO:0007669"/>
    <property type="project" value="UniProtKB-UniRule"/>
</dbReference>
<sequence length="373" mass="39780">MTDHSADDPYKLLGLDPRPDLATAEIKRAYRKRALSVHPDKRPSHERERAQREFDALQKAYDILLDPEARKALENLAKVKAARRDRDDAQDAKRRKMREELARRERVAERGKTEEEEAKEKLQAELARLRRDFATRKKAYDRESSVAGPTQDAGDGANANGATHAVPEHLYRALKVVWRKDAGGGVEYPVAKLRSIFSAFGDVEDVVIRDGKKKKGSALVVFSAREGAKRAASAACGDPSNPLLAVRAAIPPAGEDVDIDAAATAKTTAAAAAEKPRPPPAPPPSFSGGGGVAFNASAGVAGGALFPGGGAKKASFGGGAPAPFGSFDAVAGSHGQTANKDYESVVLDKMRRAQEKARIIAEMRAADDAEEAA</sequence>
<feature type="region of interest" description="Disordered" evidence="2">
    <location>
        <begin position="140"/>
        <end position="159"/>
    </location>
</feature>
<dbReference type="SUPFAM" id="SSF54928">
    <property type="entry name" value="RNA-binding domain, RBD"/>
    <property type="match status" value="1"/>
</dbReference>
<dbReference type="InterPro" id="IPR012677">
    <property type="entry name" value="Nucleotide-bd_a/b_plait_sf"/>
</dbReference>